<protein>
    <submittedName>
        <fullName evidence="4">Protein co-occurring with transport systems</fullName>
    </submittedName>
</protein>
<dbReference type="Gene3D" id="3.30.70.240">
    <property type="match status" value="1"/>
</dbReference>
<dbReference type="InterPro" id="IPR020569">
    <property type="entry name" value="UPF0029_Impact_CS"/>
</dbReference>
<evidence type="ECO:0000259" key="2">
    <source>
        <dbReference type="Pfam" id="PF01205"/>
    </source>
</evidence>
<dbReference type="InterPro" id="IPR020568">
    <property type="entry name" value="Ribosomal_Su5_D2-typ_SF"/>
</dbReference>
<dbReference type="PROSITE" id="PS00910">
    <property type="entry name" value="UPF0029"/>
    <property type="match status" value="1"/>
</dbReference>
<dbReference type="PANTHER" id="PTHR16301:SF20">
    <property type="entry name" value="IMPACT FAMILY MEMBER YIGZ"/>
    <property type="match status" value="1"/>
</dbReference>
<evidence type="ECO:0000259" key="3">
    <source>
        <dbReference type="Pfam" id="PF09186"/>
    </source>
</evidence>
<dbReference type="RefSeq" id="WP_015695043.1">
    <property type="nucleotide sequence ID" value="NZ_AP018492.1"/>
</dbReference>
<dbReference type="Proteomes" id="UP000269226">
    <property type="component" value="Chromosome"/>
</dbReference>
<dbReference type="NCBIfam" id="TIGR00257">
    <property type="entry name" value="IMPACT_YIGZ"/>
    <property type="match status" value="1"/>
</dbReference>
<dbReference type="AlphaFoldDB" id="A0A2Z5Y2S7"/>
<dbReference type="GO" id="GO:0005737">
    <property type="term" value="C:cytoplasm"/>
    <property type="evidence" value="ECO:0007669"/>
    <property type="project" value="TreeGrafter"/>
</dbReference>
<dbReference type="PANTHER" id="PTHR16301">
    <property type="entry name" value="IMPACT-RELATED"/>
    <property type="match status" value="1"/>
</dbReference>
<dbReference type="SUPFAM" id="SSF54980">
    <property type="entry name" value="EF-G C-terminal domain-like"/>
    <property type="match status" value="1"/>
</dbReference>
<dbReference type="InterPro" id="IPR023582">
    <property type="entry name" value="Impact"/>
</dbReference>
<evidence type="ECO:0000256" key="1">
    <source>
        <dbReference type="ARBA" id="ARBA00007665"/>
    </source>
</evidence>
<proteinExistence type="inferred from homology"/>
<dbReference type="InterPro" id="IPR036956">
    <property type="entry name" value="Impact_N_sf"/>
</dbReference>
<accession>A0A2Z5Y2S7</accession>
<dbReference type="SUPFAM" id="SSF54211">
    <property type="entry name" value="Ribosomal protein S5 domain 2-like"/>
    <property type="match status" value="1"/>
</dbReference>
<evidence type="ECO:0000313" key="4">
    <source>
        <dbReference type="EMBL" id="BBC61139.1"/>
    </source>
</evidence>
<dbReference type="InterPro" id="IPR015269">
    <property type="entry name" value="UPF0029_Impact_C"/>
</dbReference>
<comment type="similarity">
    <text evidence="1">Belongs to the IMPACT family.</text>
</comment>
<dbReference type="Gene3D" id="3.30.230.30">
    <property type="entry name" value="Impact, N-terminal domain"/>
    <property type="match status" value="1"/>
</dbReference>
<dbReference type="Pfam" id="PF09186">
    <property type="entry name" value="DUF1949"/>
    <property type="match status" value="1"/>
</dbReference>
<name>A0A2Z5Y2S7_9ENTE</name>
<sequence length="215" mass="24618">MQKNYITILQDGESELMIKKSRFICSLKRVSSEEEAKNFIDQRKKEEYKANHHCHAFIINLEKSMLQHSSDDGEPSGTAGMPMLEVLRKNQLENLVAVVTRYFGGIKLGTGGLIRAYTQAVTQTLDKVGLVEGRLQQTIVLTIHYAQLSKVQAFFDSHLSYYLIEKRYQEDVQLICSVEEEKKEIFIQAITELLNGQLTIEQNGCSYREIPLIKK</sequence>
<organism evidence="4 5">
    <name type="scientific">Melissococcus plutonius</name>
    <dbReference type="NCBI Taxonomy" id="33970"/>
    <lineage>
        <taxon>Bacteria</taxon>
        <taxon>Bacillati</taxon>
        <taxon>Bacillota</taxon>
        <taxon>Bacilli</taxon>
        <taxon>Lactobacillales</taxon>
        <taxon>Enterococcaceae</taxon>
        <taxon>Melissococcus</taxon>
    </lineage>
</organism>
<dbReference type="Pfam" id="PF01205">
    <property type="entry name" value="Impact_N"/>
    <property type="match status" value="1"/>
</dbReference>
<feature type="domain" description="UPF0029" evidence="3">
    <location>
        <begin position="141"/>
        <end position="197"/>
    </location>
</feature>
<dbReference type="InterPro" id="IPR015796">
    <property type="entry name" value="Impact_YigZ-like"/>
</dbReference>
<dbReference type="InterPro" id="IPR001498">
    <property type="entry name" value="Impact_N"/>
</dbReference>
<dbReference type="InterPro" id="IPR035647">
    <property type="entry name" value="EFG_III/V"/>
</dbReference>
<dbReference type="GeneID" id="57043576"/>
<dbReference type="GO" id="GO:0006446">
    <property type="term" value="P:regulation of translational initiation"/>
    <property type="evidence" value="ECO:0007669"/>
    <property type="project" value="TreeGrafter"/>
</dbReference>
<reference evidence="4 5" key="1">
    <citation type="submission" date="2018-01" db="EMBL/GenBank/DDBJ databases">
        <title>Whole genome sequence of Melissococcus plutonius DAT561.</title>
        <authorList>
            <person name="Okumura K."/>
            <person name="Takamatsu D."/>
            <person name="Okura M."/>
        </authorList>
    </citation>
    <scope>NUCLEOTIDE SEQUENCE [LARGE SCALE GENOMIC DNA]</scope>
    <source>
        <strain evidence="4 5">DAT561</strain>
    </source>
</reference>
<dbReference type="EMBL" id="AP018492">
    <property type="protein sequence ID" value="BBC61139.1"/>
    <property type="molecule type" value="Genomic_DNA"/>
</dbReference>
<feature type="domain" description="Impact N-terminal" evidence="2">
    <location>
        <begin position="19"/>
        <end position="125"/>
    </location>
</feature>
<gene>
    <name evidence="4" type="ORF">DAT561_1027</name>
</gene>
<evidence type="ECO:0000313" key="5">
    <source>
        <dbReference type="Proteomes" id="UP000269226"/>
    </source>
</evidence>